<evidence type="ECO:0000256" key="7">
    <source>
        <dbReference type="ARBA" id="ARBA00022562"/>
    </source>
</evidence>
<keyword evidence="4" id="KW-1140">T=1 icosahedral capsid protein</keyword>
<proteinExistence type="inferred from homology"/>
<keyword evidence="17" id="KW-1185">Reference proteome</keyword>
<dbReference type="Pfam" id="PF02443">
    <property type="entry name" value="Circo_capsid"/>
    <property type="match status" value="1"/>
</dbReference>
<dbReference type="GO" id="GO:0019062">
    <property type="term" value="P:virion attachment to host cell"/>
    <property type="evidence" value="ECO:0007669"/>
    <property type="project" value="UniProtKB-KW"/>
</dbReference>
<evidence type="ECO:0000256" key="3">
    <source>
        <dbReference type="ARBA" id="ARBA00010301"/>
    </source>
</evidence>
<dbReference type="KEGG" id="vg:80544679"/>
<dbReference type="GO" id="GO:0042025">
    <property type="term" value="C:host cell nucleus"/>
    <property type="evidence" value="ECO:0007669"/>
    <property type="project" value="UniProtKB-SubCell"/>
</dbReference>
<dbReference type="Proteomes" id="UP001157119">
    <property type="component" value="Segment"/>
</dbReference>
<keyword evidence="14" id="KW-1160">Virus entry into host cell</keyword>
<evidence type="ECO:0000256" key="12">
    <source>
        <dbReference type="ARBA" id="ARBA00022890"/>
    </source>
</evidence>
<evidence type="ECO:0000313" key="16">
    <source>
        <dbReference type="EMBL" id="UNY50603.1"/>
    </source>
</evidence>
<comment type="similarity">
    <text evidence="3">Belongs to the circoviridae capsid protein family.</text>
</comment>
<evidence type="ECO:0000256" key="4">
    <source>
        <dbReference type="ARBA" id="ARBA00022431"/>
    </source>
</evidence>
<keyword evidence="12" id="KW-1164">Virus endocytosis by host</keyword>
<dbReference type="GO" id="GO:0003677">
    <property type="term" value="F:DNA binding"/>
    <property type="evidence" value="ECO:0007669"/>
    <property type="project" value="UniProtKB-KW"/>
</dbReference>
<keyword evidence="9" id="KW-1162">Viral penetration into host cytoplasm</keyword>
<evidence type="ECO:0000256" key="13">
    <source>
        <dbReference type="ARBA" id="ARBA00023125"/>
    </source>
</evidence>
<comment type="subunit">
    <text evidence="15">Homomultimer. Assembles in the nucleus, presumably in an immature form, then migrates to the cytoplasm once assembled as mature virion. Interacts with Rep; this interaction relocates Rep into the nucleus.</text>
</comment>
<dbReference type="GO" id="GO:0075509">
    <property type="term" value="P:endocytosis involved in viral entry into host cell"/>
    <property type="evidence" value="ECO:0007669"/>
    <property type="project" value="UniProtKB-KW"/>
</dbReference>
<protein>
    <submittedName>
        <fullName evidence="16">Capsid protein</fullName>
    </submittedName>
</protein>
<evidence type="ECO:0000256" key="11">
    <source>
        <dbReference type="ARBA" id="ARBA00022844"/>
    </source>
</evidence>
<dbReference type="InterPro" id="IPR003383">
    <property type="entry name" value="Circovirus_capsid"/>
</dbReference>
<dbReference type="RefSeq" id="YP_010805742.1">
    <property type="nucleotide sequence ID" value="NC_077188.1"/>
</dbReference>
<evidence type="ECO:0000256" key="1">
    <source>
        <dbReference type="ARBA" id="ARBA00004147"/>
    </source>
</evidence>
<evidence type="ECO:0000256" key="14">
    <source>
        <dbReference type="ARBA" id="ARBA00023296"/>
    </source>
</evidence>
<keyword evidence="5" id="KW-1163">Viral penetration into host nucleus</keyword>
<dbReference type="GeneID" id="80544679"/>
<evidence type="ECO:0000256" key="9">
    <source>
        <dbReference type="ARBA" id="ARBA00022595"/>
    </source>
</evidence>
<keyword evidence="10" id="KW-1161">Viral attachment to host cell</keyword>
<evidence type="ECO:0000313" key="17">
    <source>
        <dbReference type="Proteomes" id="UP001157119"/>
    </source>
</evidence>
<evidence type="ECO:0000256" key="15">
    <source>
        <dbReference type="ARBA" id="ARBA00046863"/>
    </source>
</evidence>
<keyword evidence="6" id="KW-0167">Capsid protein</keyword>
<sequence length="219" mass="25823">MARVRRYRRPVCRLRRGYRRSFRRRIRRVAKRNLRFKFTKVDSLDVTLNDNHSYWINFTPDSLPEYVQLAPNFECCKFTKVVVRVMPMQNVSNNTTSQMPAYCMVPWKDKPSLLSKGFSSIMSVDKARMYRGTACGRQTYIPACHSYTYQDTTATEKSSPDRIVYRPVIRFTRANNDIDLYCGLIMFQGFADMAQDYKAHYNIKIDVYGVFYNQSTINI</sequence>
<reference evidence="16 17" key="1">
    <citation type="submission" date="2022-01" db="EMBL/GenBank/DDBJ databases">
        <title>Cycloviruses identified in Lasionycteris noctivagans and Tadarida brasiliensis fecal samples from Arizona (USA).</title>
        <authorList>
            <person name="Harding C."/>
            <person name="Larsen B.B."/>
            <person name="Gryseels S."/>
            <person name="Kraberger S."/>
            <person name="Suazo C."/>
            <person name="Worobey M."/>
            <person name="Van Doorslaer K."/>
            <person name="Varsani A."/>
        </authorList>
    </citation>
    <scope>NUCLEOTIDE SEQUENCE [LARGE SCALE GENOMIC DNA]</scope>
    <source>
        <strain evidence="16">UA13_1880</strain>
    </source>
</reference>
<dbReference type="GO" id="GO:0039615">
    <property type="term" value="C:T=1 icosahedral viral capsid"/>
    <property type="evidence" value="ECO:0007669"/>
    <property type="project" value="UniProtKB-KW"/>
</dbReference>
<evidence type="ECO:0000256" key="10">
    <source>
        <dbReference type="ARBA" id="ARBA00022804"/>
    </source>
</evidence>
<organism evidence="16 17">
    <name type="scientific">Chifec virus UA13_1880</name>
    <dbReference type="NCBI Taxonomy" id="2914457"/>
    <lineage>
        <taxon>Viruses</taxon>
        <taxon>Monodnaviria</taxon>
        <taxon>Shotokuvirae</taxon>
        <taxon>Cressdnaviricota</taxon>
        <taxon>Arfiviricetes</taxon>
        <taxon>Cirlivirales</taxon>
        <taxon>Circoviridae</taxon>
        <taxon>Cyclovirus</taxon>
        <taxon>Cyclovirus fledermoyz</taxon>
    </lineage>
</organism>
<comment type="subcellular location">
    <subcellularLocation>
        <location evidence="1">Host nucleus</location>
    </subcellularLocation>
    <subcellularLocation>
        <location evidence="2">Virion</location>
    </subcellularLocation>
</comment>
<keyword evidence="13" id="KW-0238">DNA-binding</keyword>
<dbReference type="GO" id="GO:0043657">
    <property type="term" value="C:host cell"/>
    <property type="evidence" value="ECO:0007669"/>
    <property type="project" value="GOC"/>
</dbReference>
<dbReference type="EMBL" id="OM262456">
    <property type="protein sequence ID" value="UNY50603.1"/>
    <property type="molecule type" value="Genomic_DNA"/>
</dbReference>
<dbReference type="GO" id="GO:0075732">
    <property type="term" value="P:viral penetration into host nucleus"/>
    <property type="evidence" value="ECO:0007669"/>
    <property type="project" value="UniProtKB-KW"/>
</dbReference>
<keyword evidence="11" id="KW-0946">Virion</keyword>
<keyword evidence="8" id="KW-0945">Host-virus interaction</keyword>
<evidence type="ECO:0000256" key="8">
    <source>
        <dbReference type="ARBA" id="ARBA00022581"/>
    </source>
</evidence>
<accession>A0AAX3A958</accession>
<evidence type="ECO:0000256" key="6">
    <source>
        <dbReference type="ARBA" id="ARBA00022561"/>
    </source>
</evidence>
<evidence type="ECO:0000256" key="2">
    <source>
        <dbReference type="ARBA" id="ARBA00004328"/>
    </source>
</evidence>
<name>A0AAX3A958_9CIRC</name>
<dbReference type="GO" id="GO:0019069">
    <property type="term" value="P:viral capsid assembly"/>
    <property type="evidence" value="ECO:0007669"/>
    <property type="project" value="InterPro"/>
</dbReference>
<keyword evidence="7" id="KW-1048">Host nucleus</keyword>
<evidence type="ECO:0000256" key="5">
    <source>
        <dbReference type="ARBA" id="ARBA00022524"/>
    </source>
</evidence>